<feature type="region of interest" description="Disordered" evidence="1">
    <location>
        <begin position="118"/>
        <end position="158"/>
    </location>
</feature>
<organism evidence="2 3">
    <name type="scientific">Anabarilius grahami</name>
    <name type="common">Kanglang fish</name>
    <name type="synonym">Barilius grahami</name>
    <dbReference type="NCBI Taxonomy" id="495550"/>
    <lineage>
        <taxon>Eukaryota</taxon>
        <taxon>Metazoa</taxon>
        <taxon>Chordata</taxon>
        <taxon>Craniata</taxon>
        <taxon>Vertebrata</taxon>
        <taxon>Euteleostomi</taxon>
        <taxon>Actinopterygii</taxon>
        <taxon>Neopterygii</taxon>
        <taxon>Teleostei</taxon>
        <taxon>Ostariophysi</taxon>
        <taxon>Cypriniformes</taxon>
        <taxon>Xenocyprididae</taxon>
        <taxon>Xenocypridinae</taxon>
        <taxon>Xenocypridinae incertae sedis</taxon>
        <taxon>Anabarilius</taxon>
    </lineage>
</organism>
<name>A0A3N0Y6X7_ANAGA</name>
<gene>
    <name evidence="2" type="ORF">DPX16_9412</name>
</gene>
<dbReference type="EMBL" id="RJVU01051519">
    <property type="protein sequence ID" value="ROL41821.1"/>
    <property type="molecule type" value="Genomic_DNA"/>
</dbReference>
<evidence type="ECO:0000256" key="1">
    <source>
        <dbReference type="SAM" id="MobiDB-lite"/>
    </source>
</evidence>
<protein>
    <submittedName>
        <fullName evidence="2">Uncharacterized protein</fullName>
    </submittedName>
</protein>
<dbReference type="AlphaFoldDB" id="A0A3N0Y6X7"/>
<evidence type="ECO:0000313" key="2">
    <source>
        <dbReference type="EMBL" id="ROL41821.1"/>
    </source>
</evidence>
<comment type="caution">
    <text evidence="2">The sequence shown here is derived from an EMBL/GenBank/DDBJ whole genome shotgun (WGS) entry which is preliminary data.</text>
</comment>
<dbReference type="Proteomes" id="UP000281406">
    <property type="component" value="Unassembled WGS sequence"/>
</dbReference>
<accession>A0A3N0Y6X7</accession>
<proteinExistence type="predicted"/>
<evidence type="ECO:0000313" key="3">
    <source>
        <dbReference type="Proteomes" id="UP000281406"/>
    </source>
</evidence>
<sequence length="158" mass="17773">MMKSCRWPSAVPTRGCGTHNALLQGHQGVLSRCLTPVLCPPRGLGIREHRDGKHSLQTPCVSLNYVSVSRHVTHGVLRRTRAFVACHSTKRYASFPSCHAVHRIYDEKSWKILITQGPEDVPSAPGDWPRDTISARDTSALENDSKPQHRPRTLRYMQ</sequence>
<reference evidence="2 3" key="1">
    <citation type="submission" date="2018-10" db="EMBL/GenBank/DDBJ databases">
        <title>Genome assembly for a Yunnan-Guizhou Plateau 3E fish, Anabarilius grahami (Regan), and its evolutionary and genetic applications.</title>
        <authorList>
            <person name="Jiang W."/>
        </authorList>
    </citation>
    <scope>NUCLEOTIDE SEQUENCE [LARGE SCALE GENOMIC DNA]</scope>
    <source>
        <strain evidence="2">AG-KIZ</strain>
        <tissue evidence="2">Muscle</tissue>
    </source>
</reference>
<keyword evidence="3" id="KW-1185">Reference proteome</keyword>
<feature type="compositionally biased region" description="Basic residues" evidence="1">
    <location>
        <begin position="148"/>
        <end position="158"/>
    </location>
</feature>